<dbReference type="InterPro" id="IPR055411">
    <property type="entry name" value="LRR_FXL15/At3g58940/PEG3-like"/>
</dbReference>
<feature type="domain" description="F-box/LRR-repeat protein 15/At3g58940/PEG3-like LRR" evidence="1">
    <location>
        <begin position="1"/>
        <end position="138"/>
    </location>
</feature>
<dbReference type="Gramene" id="TVU02847">
    <property type="protein sequence ID" value="TVU02847"/>
    <property type="gene ID" value="EJB05_51633"/>
</dbReference>
<dbReference type="Proteomes" id="UP000324897">
    <property type="component" value="Unassembled WGS sequence"/>
</dbReference>
<reference evidence="2 3" key="1">
    <citation type="journal article" date="2019" name="Sci. Rep.">
        <title>A high-quality genome of Eragrostis curvula grass provides insights into Poaceae evolution and supports new strategies to enhance forage quality.</title>
        <authorList>
            <person name="Carballo J."/>
            <person name="Santos B.A.C.M."/>
            <person name="Zappacosta D."/>
            <person name="Garbus I."/>
            <person name="Selva J.P."/>
            <person name="Gallo C.A."/>
            <person name="Diaz A."/>
            <person name="Albertini E."/>
            <person name="Caccamo M."/>
            <person name="Echenique V."/>
        </authorList>
    </citation>
    <scope>NUCLEOTIDE SEQUENCE [LARGE SCALE GENOMIC DNA]</scope>
    <source>
        <strain evidence="3">cv. Victoria</strain>
        <tissue evidence="2">Leaf</tissue>
    </source>
</reference>
<accession>A0A5J9SV98</accession>
<keyword evidence="3" id="KW-1185">Reference proteome</keyword>
<comment type="caution">
    <text evidence="2">The sequence shown here is derived from an EMBL/GenBank/DDBJ whole genome shotgun (WGS) entry which is preliminary data.</text>
</comment>
<feature type="non-terminal residue" evidence="2">
    <location>
        <position position="1"/>
    </location>
</feature>
<dbReference type="AlphaFoldDB" id="A0A5J9SV98"/>
<dbReference type="InterPro" id="IPR055302">
    <property type="entry name" value="F-box_dom-containing"/>
</dbReference>
<dbReference type="Pfam" id="PF24758">
    <property type="entry name" value="LRR_At5g56370"/>
    <property type="match status" value="1"/>
</dbReference>
<sequence length="189" mass="21722">MEDEDLAFMLNRSPVLEFLTIIASQSALRFRLVSRSLRFVQLGMCGWLKSMWWTLLPWKGSSWIGNAPNLHMLGYWQPDRAELGITNNIIQAHTRVSESTIVPSVRILALEVELELRNEVQMVPSFLKCFPNVETLYVYSSNSEKATGKPNLKFWQEAGHIACVQSHLKKLVFQEFRGMKVSYCSQVHC</sequence>
<evidence type="ECO:0000313" key="2">
    <source>
        <dbReference type="EMBL" id="TVU02847.1"/>
    </source>
</evidence>
<name>A0A5J9SV98_9POAL</name>
<dbReference type="PANTHER" id="PTHR32141">
    <property type="match status" value="1"/>
</dbReference>
<evidence type="ECO:0000259" key="1">
    <source>
        <dbReference type="Pfam" id="PF24758"/>
    </source>
</evidence>
<gene>
    <name evidence="2" type="ORF">EJB05_51633</name>
</gene>
<dbReference type="PANTHER" id="PTHR32141:SF181">
    <property type="entry name" value="F-BOX DOMAIN-CONTAINING PROTEIN"/>
    <property type="match status" value="1"/>
</dbReference>
<dbReference type="EMBL" id="RWGY01000268">
    <property type="protein sequence ID" value="TVU02847.1"/>
    <property type="molecule type" value="Genomic_DNA"/>
</dbReference>
<protein>
    <recommendedName>
        <fullName evidence="1">F-box/LRR-repeat protein 15/At3g58940/PEG3-like LRR domain-containing protein</fullName>
    </recommendedName>
</protein>
<proteinExistence type="predicted"/>
<evidence type="ECO:0000313" key="3">
    <source>
        <dbReference type="Proteomes" id="UP000324897"/>
    </source>
</evidence>
<organism evidence="2 3">
    <name type="scientific">Eragrostis curvula</name>
    <name type="common">weeping love grass</name>
    <dbReference type="NCBI Taxonomy" id="38414"/>
    <lineage>
        <taxon>Eukaryota</taxon>
        <taxon>Viridiplantae</taxon>
        <taxon>Streptophyta</taxon>
        <taxon>Embryophyta</taxon>
        <taxon>Tracheophyta</taxon>
        <taxon>Spermatophyta</taxon>
        <taxon>Magnoliopsida</taxon>
        <taxon>Liliopsida</taxon>
        <taxon>Poales</taxon>
        <taxon>Poaceae</taxon>
        <taxon>PACMAD clade</taxon>
        <taxon>Chloridoideae</taxon>
        <taxon>Eragrostideae</taxon>
        <taxon>Eragrostidinae</taxon>
        <taxon>Eragrostis</taxon>
    </lineage>
</organism>